<dbReference type="EMBL" id="BGPR01012657">
    <property type="protein sequence ID" value="GBN57053.1"/>
    <property type="molecule type" value="Genomic_DNA"/>
</dbReference>
<accession>A0A4Y2Q1N3</accession>
<sequence length="220" mass="25524">MSRVIGRMMIAIKLFADEERTITPVNYFELVESHYGLTFYRARLQAFQSALTQKLCKALYITGHEYPGCNTNETEDCTVINEDLQENELQDEDHTEPLQPTTPESVRPYPKAVFKKKKNLRKKVKSTVYTRTPEKRRIEDMEKNKLIEAKKGERKKRKILCSKKESEILTKKDVCISSDSESDISKQEDRASELEETRILKPIADTDLIGINDFVLVKFL</sequence>
<name>A0A4Y2Q1N3_ARAVE</name>
<reference evidence="1 2" key="1">
    <citation type="journal article" date="2019" name="Sci. Rep.">
        <title>Orb-weaving spider Araneus ventricosus genome elucidates the spidroin gene catalogue.</title>
        <authorList>
            <person name="Kono N."/>
            <person name="Nakamura H."/>
            <person name="Ohtoshi R."/>
            <person name="Moran D.A.P."/>
            <person name="Shinohara A."/>
            <person name="Yoshida Y."/>
            <person name="Fujiwara M."/>
            <person name="Mori M."/>
            <person name="Tomita M."/>
            <person name="Arakawa K."/>
        </authorList>
    </citation>
    <scope>NUCLEOTIDE SEQUENCE [LARGE SCALE GENOMIC DNA]</scope>
</reference>
<evidence type="ECO:0000313" key="2">
    <source>
        <dbReference type="Proteomes" id="UP000499080"/>
    </source>
</evidence>
<gene>
    <name evidence="1" type="ORF">AVEN_136490_1</name>
</gene>
<proteinExistence type="predicted"/>
<protein>
    <submittedName>
        <fullName evidence="1">Uncharacterized protein</fullName>
    </submittedName>
</protein>
<dbReference type="AlphaFoldDB" id="A0A4Y2Q1N3"/>
<organism evidence="1 2">
    <name type="scientific">Araneus ventricosus</name>
    <name type="common">Orbweaver spider</name>
    <name type="synonym">Epeira ventricosa</name>
    <dbReference type="NCBI Taxonomy" id="182803"/>
    <lineage>
        <taxon>Eukaryota</taxon>
        <taxon>Metazoa</taxon>
        <taxon>Ecdysozoa</taxon>
        <taxon>Arthropoda</taxon>
        <taxon>Chelicerata</taxon>
        <taxon>Arachnida</taxon>
        <taxon>Araneae</taxon>
        <taxon>Araneomorphae</taxon>
        <taxon>Entelegynae</taxon>
        <taxon>Araneoidea</taxon>
        <taxon>Araneidae</taxon>
        <taxon>Araneus</taxon>
    </lineage>
</organism>
<keyword evidence="2" id="KW-1185">Reference proteome</keyword>
<evidence type="ECO:0000313" key="1">
    <source>
        <dbReference type="EMBL" id="GBN57053.1"/>
    </source>
</evidence>
<comment type="caution">
    <text evidence="1">The sequence shown here is derived from an EMBL/GenBank/DDBJ whole genome shotgun (WGS) entry which is preliminary data.</text>
</comment>
<dbReference type="Proteomes" id="UP000499080">
    <property type="component" value="Unassembled WGS sequence"/>
</dbReference>